<reference evidence="3" key="2">
    <citation type="journal article" date="2018" name="Plant J.">
        <title>The Sorghum bicolor reference genome: improved assembly, gene annotations, a transcriptome atlas, and signatures of genome organization.</title>
        <authorList>
            <person name="McCormick R.F."/>
            <person name="Truong S.K."/>
            <person name="Sreedasyam A."/>
            <person name="Jenkins J."/>
            <person name="Shu S."/>
            <person name="Sims D."/>
            <person name="Kennedy M."/>
            <person name="Amirebrahimi M."/>
            <person name="Weers B.D."/>
            <person name="McKinley B."/>
            <person name="Mattison A."/>
            <person name="Morishige D.T."/>
            <person name="Grimwood J."/>
            <person name="Schmutz J."/>
            <person name="Mullet J.E."/>
        </authorList>
    </citation>
    <scope>NUCLEOTIDE SEQUENCE [LARGE SCALE GENOMIC DNA]</scope>
    <source>
        <strain evidence="3">cv. BTx623</strain>
    </source>
</reference>
<proteinExistence type="predicted"/>
<name>A0A1Z5S3Z4_SORBI</name>
<evidence type="ECO:0000313" key="2">
    <source>
        <dbReference type="EMBL" id="OQU90660.1"/>
    </source>
</evidence>
<dbReference type="OMA" id="PERHEQH"/>
<protein>
    <submittedName>
        <fullName evidence="2">Uncharacterized protein</fullName>
    </submittedName>
</protein>
<feature type="compositionally biased region" description="Basic and acidic residues" evidence="1">
    <location>
        <begin position="128"/>
        <end position="151"/>
    </location>
</feature>
<evidence type="ECO:0000313" key="3">
    <source>
        <dbReference type="Proteomes" id="UP000000768"/>
    </source>
</evidence>
<dbReference type="EMBL" id="CM000760">
    <property type="protein sequence ID" value="OQU90660.1"/>
    <property type="molecule type" value="Genomic_DNA"/>
</dbReference>
<feature type="compositionally biased region" description="Basic and acidic residues" evidence="1">
    <location>
        <begin position="323"/>
        <end position="357"/>
    </location>
</feature>
<dbReference type="InParanoid" id="A0A1Z5S3Z4"/>
<keyword evidence="3" id="KW-1185">Reference proteome</keyword>
<feature type="region of interest" description="Disordered" evidence="1">
    <location>
        <begin position="230"/>
        <end position="377"/>
    </location>
</feature>
<accession>A0A1Z5S3Z4</accession>
<sequence length="507" mass="55207">MLCLGGGGRRCDGEEAEEDEGYGGRRRTLHGTASVLTTSSIRGRGHGRDGGGAARAVFGDVVDLAVAPERVRLLAMDGVVADLELVLGHAERDDGVDGDADDGGDDHLLPELRAAGGAAVEGAPGVGDRQEERAQGRVGEEPREDAAQEPRHAVRVDDAQRVVHVLQQPRPLVQDHHRKGITCGGRDADESGDHALDGAHDGWFLEEDDVEAGPDDEAHGGADVGVEHRHGRHHVGGVRPAAVEPSPPHPQQTGAGEREQDVVGREPLPVLLRPWPHPVRRREAGEPGGEVDDVAAAVVDDAPLEEEPAAPHGEGADGVGEGEPERHEQHPRREAHPPQQRTGDEDQRDGREHALEVHHRRHRVQRLRGGGLDGAPVGEVVHRRGEVGLPDEVALVQRRPRLAPQRQKLVAEGHVVGPGHPADPHGGERVERHEGGVHGPLLLHHAAVEHHQAREALQPHQRRRRQLPRVVALVQPVGRRRRRLVRQWHRPGRRHVSCRRRPRRRLS</sequence>
<gene>
    <name evidence="2" type="ORF">SORBI_3001G020350</name>
</gene>
<feature type="compositionally biased region" description="Low complexity" evidence="1">
    <location>
        <begin position="118"/>
        <end position="127"/>
    </location>
</feature>
<feature type="region of interest" description="Disordered" evidence="1">
    <location>
        <begin position="118"/>
        <end position="151"/>
    </location>
</feature>
<dbReference type="Gramene" id="OQU90660">
    <property type="protein sequence ID" value="OQU90660"/>
    <property type="gene ID" value="SORBI_3001G020350"/>
</dbReference>
<dbReference type="AlphaFoldDB" id="A0A1Z5S3Z4"/>
<organism evidence="2 3">
    <name type="scientific">Sorghum bicolor</name>
    <name type="common">Sorghum</name>
    <name type="synonym">Sorghum vulgare</name>
    <dbReference type="NCBI Taxonomy" id="4558"/>
    <lineage>
        <taxon>Eukaryota</taxon>
        <taxon>Viridiplantae</taxon>
        <taxon>Streptophyta</taxon>
        <taxon>Embryophyta</taxon>
        <taxon>Tracheophyta</taxon>
        <taxon>Spermatophyta</taxon>
        <taxon>Magnoliopsida</taxon>
        <taxon>Liliopsida</taxon>
        <taxon>Poales</taxon>
        <taxon>Poaceae</taxon>
        <taxon>PACMAD clade</taxon>
        <taxon>Panicoideae</taxon>
        <taxon>Andropogonodae</taxon>
        <taxon>Andropogoneae</taxon>
        <taxon>Sorghinae</taxon>
        <taxon>Sorghum</taxon>
    </lineage>
</organism>
<feature type="region of interest" description="Disordered" evidence="1">
    <location>
        <begin position="1"/>
        <end position="50"/>
    </location>
</feature>
<dbReference type="Proteomes" id="UP000000768">
    <property type="component" value="Chromosome 1"/>
</dbReference>
<reference evidence="2 3" key="1">
    <citation type="journal article" date="2009" name="Nature">
        <title>The Sorghum bicolor genome and the diversification of grasses.</title>
        <authorList>
            <person name="Paterson A.H."/>
            <person name="Bowers J.E."/>
            <person name="Bruggmann R."/>
            <person name="Dubchak I."/>
            <person name="Grimwood J."/>
            <person name="Gundlach H."/>
            <person name="Haberer G."/>
            <person name="Hellsten U."/>
            <person name="Mitros T."/>
            <person name="Poliakov A."/>
            <person name="Schmutz J."/>
            <person name="Spannagl M."/>
            <person name="Tang H."/>
            <person name="Wang X."/>
            <person name="Wicker T."/>
            <person name="Bharti A.K."/>
            <person name="Chapman J."/>
            <person name="Feltus F.A."/>
            <person name="Gowik U."/>
            <person name="Grigoriev I.V."/>
            <person name="Lyons E."/>
            <person name="Maher C.A."/>
            <person name="Martis M."/>
            <person name="Narechania A."/>
            <person name="Otillar R.P."/>
            <person name="Penning B.W."/>
            <person name="Salamov A.A."/>
            <person name="Wang Y."/>
            <person name="Zhang L."/>
            <person name="Carpita N.C."/>
            <person name="Freeling M."/>
            <person name="Gingle A.R."/>
            <person name="Hash C.T."/>
            <person name="Keller B."/>
            <person name="Klein P."/>
            <person name="Kresovich S."/>
            <person name="McCann M.C."/>
            <person name="Ming R."/>
            <person name="Peterson D.G."/>
            <person name="Mehboob-ur-Rahman"/>
            <person name="Ware D."/>
            <person name="Westhoff P."/>
            <person name="Mayer K.F."/>
            <person name="Messing J."/>
            <person name="Rokhsar D.S."/>
        </authorList>
    </citation>
    <scope>NUCLEOTIDE SEQUENCE [LARGE SCALE GENOMIC DNA]</scope>
    <source>
        <strain evidence="3">cv. BTx623</strain>
    </source>
</reference>
<evidence type="ECO:0000256" key="1">
    <source>
        <dbReference type="SAM" id="MobiDB-lite"/>
    </source>
</evidence>